<keyword evidence="1" id="KW-0472">Membrane</keyword>
<sequence length="190" mass="20602">MFYWLLILLAAGAKTLGTTDPDVSELSLLPLDRLLLLKRNLKPAELPIAELNDTTSPGALPLRGDPAMLRPTEPTRRGSGPPIWAEEVVDTSWKGGGGYSHGGKGKGGLEAIFQGTITTLAFLAFGGYLLCLILHALKEKKAALTMTLLTTPAPAVTRRRRDAAPADMYRTLHRLAEGYAKYNQHCLEHS</sequence>
<keyword evidence="1" id="KW-1133">Transmembrane helix</keyword>
<accession>A0A1B6K9S5</accession>
<dbReference type="AlphaFoldDB" id="A0A1B6K9S5"/>
<evidence type="ECO:0000313" key="3">
    <source>
        <dbReference type="EMBL" id="JAT08196.1"/>
    </source>
</evidence>
<keyword evidence="2" id="KW-0732">Signal</keyword>
<proteinExistence type="predicted"/>
<evidence type="ECO:0000256" key="2">
    <source>
        <dbReference type="SAM" id="SignalP"/>
    </source>
</evidence>
<feature type="signal peptide" evidence="2">
    <location>
        <begin position="1"/>
        <end position="17"/>
    </location>
</feature>
<keyword evidence="1" id="KW-0812">Transmembrane</keyword>
<feature type="chain" id="PRO_5008586536" evidence="2">
    <location>
        <begin position="18"/>
        <end position="190"/>
    </location>
</feature>
<evidence type="ECO:0000256" key="1">
    <source>
        <dbReference type="SAM" id="Phobius"/>
    </source>
</evidence>
<organism evidence="3">
    <name type="scientific">Graphocephala atropunctata</name>
    <dbReference type="NCBI Taxonomy" id="36148"/>
    <lineage>
        <taxon>Eukaryota</taxon>
        <taxon>Metazoa</taxon>
        <taxon>Ecdysozoa</taxon>
        <taxon>Arthropoda</taxon>
        <taxon>Hexapoda</taxon>
        <taxon>Insecta</taxon>
        <taxon>Pterygota</taxon>
        <taxon>Neoptera</taxon>
        <taxon>Paraneoptera</taxon>
        <taxon>Hemiptera</taxon>
        <taxon>Auchenorrhyncha</taxon>
        <taxon>Membracoidea</taxon>
        <taxon>Cicadellidae</taxon>
        <taxon>Cicadellinae</taxon>
        <taxon>Cicadellini</taxon>
        <taxon>Graphocephala</taxon>
    </lineage>
</organism>
<dbReference type="EMBL" id="GEBQ01031781">
    <property type="protein sequence ID" value="JAT08196.1"/>
    <property type="molecule type" value="Transcribed_RNA"/>
</dbReference>
<gene>
    <name evidence="3" type="ORF">g.52300</name>
</gene>
<protein>
    <submittedName>
        <fullName evidence="3">Uncharacterized protein</fullName>
    </submittedName>
</protein>
<feature type="transmembrane region" description="Helical" evidence="1">
    <location>
        <begin position="111"/>
        <end position="137"/>
    </location>
</feature>
<name>A0A1B6K9S5_9HEMI</name>
<reference evidence="3" key="1">
    <citation type="submission" date="2015-11" db="EMBL/GenBank/DDBJ databases">
        <title>De novo transcriptome assembly of four potential Pierce s Disease insect vectors from Arizona vineyards.</title>
        <authorList>
            <person name="Tassone E.E."/>
        </authorList>
    </citation>
    <scope>NUCLEOTIDE SEQUENCE</scope>
</reference>